<dbReference type="RefSeq" id="WP_194041255.1">
    <property type="nucleotide sequence ID" value="NZ_CP063373.1"/>
</dbReference>
<dbReference type="FunFam" id="3.90.1580.10:FF:000007">
    <property type="entry name" value="Formylglycine-generating enzyme family protein"/>
    <property type="match status" value="1"/>
</dbReference>
<dbReference type="InterPro" id="IPR042095">
    <property type="entry name" value="SUMF_sf"/>
</dbReference>
<dbReference type="InterPro" id="IPR051043">
    <property type="entry name" value="Sulfatase_Mod_Factor_Kinase"/>
</dbReference>
<dbReference type="InterPro" id="IPR005532">
    <property type="entry name" value="SUMF_dom"/>
</dbReference>
<keyword evidence="4" id="KW-1185">Reference proteome</keyword>
<dbReference type="Proteomes" id="UP000594205">
    <property type="component" value="Chromosome"/>
</dbReference>
<gene>
    <name evidence="3" type="ORF">IM697_38485</name>
</gene>
<name>A0A7M2SHQ7_9ACTN</name>
<organism evidence="3 4">
    <name type="scientific">Streptomyces ferrugineus</name>
    <dbReference type="NCBI Taxonomy" id="1413221"/>
    <lineage>
        <taxon>Bacteria</taxon>
        <taxon>Bacillati</taxon>
        <taxon>Actinomycetota</taxon>
        <taxon>Actinomycetes</taxon>
        <taxon>Kitasatosporales</taxon>
        <taxon>Streptomycetaceae</taxon>
        <taxon>Streptomyces</taxon>
    </lineage>
</organism>
<feature type="domain" description="Sulfatase-modifying factor enzyme-like" evidence="2">
    <location>
        <begin position="38"/>
        <end position="316"/>
    </location>
</feature>
<reference evidence="3 4" key="1">
    <citation type="submission" date="2020-10" db="EMBL/GenBank/DDBJ databases">
        <title>Streptomyces ferrugineus complate genome analysis.</title>
        <authorList>
            <person name="Anwar N."/>
        </authorList>
    </citation>
    <scope>NUCLEOTIDE SEQUENCE [LARGE SCALE GENOMIC DNA]</scope>
    <source>
        <strain evidence="3 4">CCTCC AA2014009</strain>
    </source>
</reference>
<evidence type="ECO:0000313" key="3">
    <source>
        <dbReference type="EMBL" id="QOV35870.1"/>
    </source>
</evidence>
<dbReference type="InterPro" id="IPR016187">
    <property type="entry name" value="CTDL_fold"/>
</dbReference>
<dbReference type="EMBL" id="CP063373">
    <property type="protein sequence ID" value="QOV35870.1"/>
    <property type="molecule type" value="Genomic_DNA"/>
</dbReference>
<dbReference type="GO" id="GO:0120147">
    <property type="term" value="F:formylglycine-generating oxidase activity"/>
    <property type="evidence" value="ECO:0007669"/>
    <property type="project" value="TreeGrafter"/>
</dbReference>
<dbReference type="PANTHER" id="PTHR23150">
    <property type="entry name" value="SULFATASE MODIFYING FACTOR 1, 2"/>
    <property type="match status" value="1"/>
</dbReference>
<sequence length="321" mass="35122">MPHDHRPCCTPSTTTTAIVTTTVIAEPPRHSVRPRSTKGQVRLPGGEFAMGDAFGEGYPDDGESPVHQVRLKPFHIDETAVTNAQFAAFVKATGHVTDAERHGSSAVFHLAVDAAPADLLGRAAGTPWWINVRGAHWRCPNGPRSGITDLRSHPVVHVSWNDATAYAHWAGKRLPTEAEWEYAARGGLAGRRYAWGDELTPDGRWRCNIWQGRFPVHNTAEDGHLTTAPAKSYRPNGHGLWNTAGNVWEWCADWFSPTYYARSPTENPRGPEAGTARVLRGGSYLCHDSYCNRYRVAARSSNTPDSSSGNLGFRCANDASA</sequence>
<feature type="region of interest" description="Disordered" evidence="1">
    <location>
        <begin position="29"/>
        <end position="65"/>
    </location>
</feature>
<evidence type="ECO:0000259" key="2">
    <source>
        <dbReference type="Pfam" id="PF03781"/>
    </source>
</evidence>
<dbReference type="KEGG" id="sfeu:IM697_38485"/>
<proteinExistence type="predicted"/>
<dbReference type="Gene3D" id="3.90.1580.10">
    <property type="entry name" value="paralog of FGE (formylglycine-generating enzyme)"/>
    <property type="match status" value="1"/>
</dbReference>
<protein>
    <submittedName>
        <fullName evidence="3">Formylglycine-generating enzyme family protein</fullName>
    </submittedName>
</protein>
<dbReference type="PANTHER" id="PTHR23150:SF19">
    <property type="entry name" value="FORMYLGLYCINE-GENERATING ENZYME"/>
    <property type="match status" value="1"/>
</dbReference>
<accession>A0A7M2SHQ7</accession>
<dbReference type="Pfam" id="PF03781">
    <property type="entry name" value="FGE-sulfatase"/>
    <property type="match status" value="1"/>
</dbReference>
<dbReference type="AlphaFoldDB" id="A0A7M2SHQ7"/>
<dbReference type="SUPFAM" id="SSF56436">
    <property type="entry name" value="C-type lectin-like"/>
    <property type="match status" value="1"/>
</dbReference>
<evidence type="ECO:0000256" key="1">
    <source>
        <dbReference type="SAM" id="MobiDB-lite"/>
    </source>
</evidence>
<evidence type="ECO:0000313" key="4">
    <source>
        <dbReference type="Proteomes" id="UP000594205"/>
    </source>
</evidence>